<dbReference type="InterPro" id="IPR027417">
    <property type="entry name" value="P-loop_NTPase"/>
</dbReference>
<dbReference type="InterPro" id="IPR001650">
    <property type="entry name" value="Helicase_C-like"/>
</dbReference>
<gene>
    <name evidence="7" type="ORF">PRLR5076_08940</name>
</gene>
<evidence type="ECO:0000313" key="8">
    <source>
        <dbReference type="Proteomes" id="UP000825483"/>
    </source>
</evidence>
<dbReference type="Pfam" id="PF00271">
    <property type="entry name" value="Helicase_C"/>
    <property type="match status" value="1"/>
</dbReference>
<dbReference type="InterPro" id="IPR049614">
    <property type="entry name" value="HrpB_DEXH"/>
</dbReference>
<dbReference type="Pfam" id="PF00270">
    <property type="entry name" value="DEAD"/>
    <property type="match status" value="1"/>
</dbReference>
<dbReference type="SMART" id="SM00847">
    <property type="entry name" value="HA2"/>
    <property type="match status" value="1"/>
</dbReference>
<dbReference type="Pfam" id="PF24473">
    <property type="entry name" value="CON_HrpB"/>
    <property type="match status" value="1"/>
</dbReference>
<dbReference type="GO" id="GO:0005524">
    <property type="term" value="F:ATP binding"/>
    <property type="evidence" value="ECO:0007669"/>
    <property type="project" value="UniProtKB-KW"/>
</dbReference>
<feature type="domain" description="Helicase ATP-binding" evidence="5">
    <location>
        <begin position="29"/>
        <end position="174"/>
    </location>
</feature>
<dbReference type="PIRSF" id="PIRSF005496">
    <property type="entry name" value="ATP_hel_hrpB"/>
    <property type="match status" value="1"/>
</dbReference>
<sequence>MKTSELTDVVTRVLTTTNLPAAAVADGLAGALRDSHAAVVVAPPGAGKSTLLPLSLLRSYGSGRIVMLEPRRIAARQVAARMAALLGERVGESVGYQVRFERKVSAATRIEVVTEGVLARRLADDPTLEGVSCVVFDEFHERSLQSDLTLCMVRQVRDVLRPDLDIVVMSATIDTAALCRELGASVVSCEGRMFPVSVVQAREDAPVTAIAEAVAAAVVSAHSRHEGDILAFLPGQGDIERCAALLGDSLAPTRVCPLYGNMTMERQAEAIAPSPTGSRKVVLATPVAETSLTIEGVRVVVDSGYCRRLVYDAATGLSHLATVRISHDMATQRTGRAGRVAAGVSYRLWTTATDARMEEQRQPEILDADLTPMVLTLAAFGESDPAALPWLTAPPEAVLRRATDELRLLGAIDSDGTITPLGRRMEAMPCHPRIAKMIVHAADDARKALACDIAAIIEEKDVMSADEVHADLLPRVAALRDARRGHRLGPWRRVARVADEYCRMAHVRSDDSFVGADDIGALVAVAYPERVAMAVDHNGTYRLAGGATVHLDGADSLTGYDWIAVASLHAGGRGAGRVFLAAAVTKSDVEALASWTDNLTWITHQGGVVARRELRIGQLVIDSRPLTDVGDDRLTALVCEAVAREGRSLLDWNDEVRTLQLRVALVARWHPDLGLPDLSTDHLLATAGSWLPLYLHADGHIITTVTALRRLPLTQILWNILPYEAQQTVDRLAPARIRVPSGSMVRLDYRVGSDVPVLSVRLQECFGLAATPCVDDGRVPVLMELLSPGFKPVQLTTDLASFWQEAYFEVRKELRRRYPKHYWPDDPLQAEATRGVRRKK</sequence>
<protein>
    <submittedName>
        <fullName evidence="7">ATP-dependent helicase HrpB</fullName>
    </submittedName>
</protein>
<dbReference type="FunFam" id="3.40.50.300:FF:002125">
    <property type="entry name" value="ATP-dependent helicase HrpB"/>
    <property type="match status" value="1"/>
</dbReference>
<keyword evidence="2" id="KW-0378">Hydrolase</keyword>
<dbReference type="PANTHER" id="PTHR43519:SF1">
    <property type="entry name" value="ATP-DEPENDENT RNA HELICASE HRPB"/>
    <property type="match status" value="1"/>
</dbReference>
<dbReference type="InterPro" id="IPR013689">
    <property type="entry name" value="RNA_helicase_ATP-dep_HrpB_C"/>
</dbReference>
<dbReference type="Gene3D" id="1.20.120.1080">
    <property type="match status" value="1"/>
</dbReference>
<dbReference type="InterPro" id="IPR007502">
    <property type="entry name" value="Helicase-assoc_dom"/>
</dbReference>
<dbReference type="NCBIfam" id="TIGR01970">
    <property type="entry name" value="DEAH_box_HrpB"/>
    <property type="match status" value="1"/>
</dbReference>
<keyword evidence="1" id="KW-0547">Nucleotide-binding</keyword>
<dbReference type="Gene3D" id="3.40.50.300">
    <property type="entry name" value="P-loop containing nucleotide triphosphate hydrolases"/>
    <property type="match status" value="2"/>
</dbReference>
<keyword evidence="4" id="KW-0067">ATP-binding</keyword>
<dbReference type="InterPro" id="IPR011545">
    <property type="entry name" value="DEAD/DEAH_box_helicase_dom"/>
</dbReference>
<dbReference type="GO" id="GO:0004386">
    <property type="term" value="F:helicase activity"/>
    <property type="evidence" value="ECO:0007669"/>
    <property type="project" value="UniProtKB-KW"/>
</dbReference>
<dbReference type="CDD" id="cd18791">
    <property type="entry name" value="SF2_C_RHA"/>
    <property type="match status" value="1"/>
</dbReference>
<dbReference type="AlphaFoldDB" id="A0A9R1C8N7"/>
<name>A0A9R1C8N7_9BACT</name>
<dbReference type="Pfam" id="PF08482">
    <property type="entry name" value="HrpB_C"/>
    <property type="match status" value="1"/>
</dbReference>
<dbReference type="GO" id="GO:0016787">
    <property type="term" value="F:hydrolase activity"/>
    <property type="evidence" value="ECO:0007669"/>
    <property type="project" value="UniProtKB-KW"/>
</dbReference>
<dbReference type="InterPro" id="IPR010225">
    <property type="entry name" value="HrpB"/>
</dbReference>
<keyword evidence="8" id="KW-1185">Reference proteome</keyword>
<dbReference type="PANTHER" id="PTHR43519">
    <property type="entry name" value="ATP-DEPENDENT RNA HELICASE HRPB"/>
    <property type="match status" value="1"/>
</dbReference>
<dbReference type="GO" id="GO:0003676">
    <property type="term" value="F:nucleic acid binding"/>
    <property type="evidence" value="ECO:0007669"/>
    <property type="project" value="InterPro"/>
</dbReference>
<feature type="domain" description="Helicase C-terminal" evidence="6">
    <location>
        <begin position="213"/>
        <end position="381"/>
    </location>
</feature>
<dbReference type="Proteomes" id="UP000825483">
    <property type="component" value="Unassembled WGS sequence"/>
</dbReference>
<evidence type="ECO:0000313" key="7">
    <source>
        <dbReference type="EMBL" id="GJG58043.1"/>
    </source>
</evidence>
<dbReference type="SMART" id="SM00490">
    <property type="entry name" value="HELICc"/>
    <property type="match status" value="1"/>
</dbReference>
<dbReference type="EMBL" id="BPUB01000001">
    <property type="protein sequence ID" value="GJG58043.1"/>
    <property type="molecule type" value="Genomic_DNA"/>
</dbReference>
<organism evidence="7 8">
    <name type="scientific">Prevotella lacticifex</name>
    <dbReference type="NCBI Taxonomy" id="2854755"/>
    <lineage>
        <taxon>Bacteria</taxon>
        <taxon>Pseudomonadati</taxon>
        <taxon>Bacteroidota</taxon>
        <taxon>Bacteroidia</taxon>
        <taxon>Bacteroidales</taxon>
        <taxon>Prevotellaceae</taxon>
        <taxon>Prevotella</taxon>
    </lineage>
</organism>
<evidence type="ECO:0000259" key="5">
    <source>
        <dbReference type="PROSITE" id="PS51192"/>
    </source>
</evidence>
<dbReference type="PROSITE" id="PS51192">
    <property type="entry name" value="HELICASE_ATP_BIND_1"/>
    <property type="match status" value="1"/>
</dbReference>
<dbReference type="SUPFAM" id="SSF52540">
    <property type="entry name" value="P-loop containing nucleoside triphosphate hydrolases"/>
    <property type="match status" value="1"/>
</dbReference>
<dbReference type="CDD" id="cd17990">
    <property type="entry name" value="DEXHc_HrpB"/>
    <property type="match status" value="1"/>
</dbReference>
<dbReference type="Pfam" id="PF04408">
    <property type="entry name" value="WHD_HA2"/>
    <property type="match status" value="1"/>
</dbReference>
<evidence type="ECO:0000256" key="1">
    <source>
        <dbReference type="ARBA" id="ARBA00022741"/>
    </source>
</evidence>
<proteinExistence type="predicted"/>
<evidence type="ECO:0000256" key="2">
    <source>
        <dbReference type="ARBA" id="ARBA00022801"/>
    </source>
</evidence>
<dbReference type="RefSeq" id="WP_223927172.1">
    <property type="nucleotide sequence ID" value="NZ_BPTU01000005.1"/>
</dbReference>
<dbReference type="SMART" id="SM00487">
    <property type="entry name" value="DEXDc"/>
    <property type="match status" value="1"/>
</dbReference>
<evidence type="ECO:0000256" key="4">
    <source>
        <dbReference type="ARBA" id="ARBA00022840"/>
    </source>
</evidence>
<comment type="caution">
    <text evidence="7">The sequence shown here is derived from an EMBL/GenBank/DDBJ whole genome shotgun (WGS) entry which is preliminary data.</text>
</comment>
<accession>A0A9R1C8N7</accession>
<evidence type="ECO:0000256" key="3">
    <source>
        <dbReference type="ARBA" id="ARBA00022806"/>
    </source>
</evidence>
<keyword evidence="3 7" id="KW-0347">Helicase</keyword>
<dbReference type="PROSITE" id="PS51194">
    <property type="entry name" value="HELICASE_CTER"/>
    <property type="match status" value="1"/>
</dbReference>
<dbReference type="InterPro" id="IPR056329">
    <property type="entry name" value="CON_HrpB"/>
</dbReference>
<dbReference type="GeneID" id="72468944"/>
<evidence type="ECO:0000259" key="6">
    <source>
        <dbReference type="PROSITE" id="PS51194"/>
    </source>
</evidence>
<reference evidence="7" key="1">
    <citation type="journal article" date="2022" name="Int. J. Syst. Evol. Microbiol.">
        <title>Prevotella lacticifex sp. nov., isolated from the rumen of cows.</title>
        <authorList>
            <person name="Shinkai T."/>
            <person name="Ikeyama N."/>
            <person name="Kumagai M."/>
            <person name="Ohmori H."/>
            <person name="Sakamoto M."/>
            <person name="Ohkuma M."/>
            <person name="Mitsumori M."/>
        </authorList>
    </citation>
    <scope>NUCLEOTIDE SEQUENCE</scope>
    <source>
        <strain evidence="7">R5076</strain>
    </source>
</reference>
<dbReference type="InterPro" id="IPR014001">
    <property type="entry name" value="Helicase_ATP-bd"/>
</dbReference>
<dbReference type="InterPro" id="IPR048333">
    <property type="entry name" value="HA2_WH"/>
</dbReference>